<proteinExistence type="inferred from homology"/>
<protein>
    <submittedName>
        <fullName evidence="5">5237_t:CDS:1</fullName>
    </submittedName>
</protein>
<dbReference type="SUPFAM" id="SSF53474">
    <property type="entry name" value="alpha/beta-Hydrolases"/>
    <property type="match status" value="1"/>
</dbReference>
<dbReference type="InterPro" id="IPR050300">
    <property type="entry name" value="GDXG_lipolytic_enzyme"/>
</dbReference>
<name>A0A9N8ZFN1_9GLOM</name>
<keyword evidence="2" id="KW-0378">Hydrolase</keyword>
<dbReference type="Pfam" id="PF07859">
    <property type="entry name" value="Abhydrolase_3"/>
    <property type="match status" value="1"/>
</dbReference>
<dbReference type="EMBL" id="CAJVPS010000440">
    <property type="protein sequence ID" value="CAG8486653.1"/>
    <property type="molecule type" value="Genomic_DNA"/>
</dbReference>
<keyword evidence="6" id="KW-1185">Reference proteome</keyword>
<comment type="caution">
    <text evidence="5">The sequence shown here is derived from an EMBL/GenBank/DDBJ whole genome shotgun (WGS) entry which is preliminary data.</text>
</comment>
<accession>A0A9N8ZFN1</accession>
<dbReference type="InterPro" id="IPR029058">
    <property type="entry name" value="AB_hydrolase_fold"/>
</dbReference>
<comment type="similarity">
    <text evidence="1">Belongs to the 'GDXG' lipolytic enzyme family.</text>
</comment>
<gene>
    <name evidence="5" type="ORF">ALEPTO_LOCUS2766</name>
</gene>
<organism evidence="5 6">
    <name type="scientific">Ambispora leptoticha</name>
    <dbReference type="NCBI Taxonomy" id="144679"/>
    <lineage>
        <taxon>Eukaryota</taxon>
        <taxon>Fungi</taxon>
        <taxon>Fungi incertae sedis</taxon>
        <taxon>Mucoromycota</taxon>
        <taxon>Glomeromycotina</taxon>
        <taxon>Glomeromycetes</taxon>
        <taxon>Archaeosporales</taxon>
        <taxon>Ambisporaceae</taxon>
        <taxon>Ambispora</taxon>
    </lineage>
</organism>
<sequence length="492" mass="55761">MSHIAKEILWRAPLLAETVITHYRNGPPQPSWDLKFHLFFKLIKTLFDDSSEVTIEVMQDFTGKPNLIPSYVRINEFMLPGMYRAKAQTHLEKILAPYEQVIDESWKFLDNDGLKAEWVSIKGDKFFDERTRQRVVLYLHGGAYYLCSSASVRGITYRLAQASGARILAIDYRMAPQTEFPSAVHDALAAYLYLLDPPANSEYKPFKPNQIVFAGDSAGGGLAIALLLAIRDAGLPMPAGVIGFSPWLDLTFSMPSVTKKECESSDYLPGYFLTHKPSPLKEKYEVRAMALEAKIKSFKELNPKIHCHPCYKMAERRIHTYAANEALAIPYVSPLLAEDLSGLSPLLLQAGNGERLRDESIYFAHKASHVKEYQLPEYNDTNNEKSTSLKKPTNVKLEVYEEMPHVWQVWFFHESAKISYKHAAEFIHRVTDNKFKAETFPDAENSISTARITATGEVKPLTKDQLEVLDWQNVGVFPDPEKILSPPQKNSL</sequence>
<reference evidence="5" key="1">
    <citation type="submission" date="2021-06" db="EMBL/GenBank/DDBJ databases">
        <authorList>
            <person name="Kallberg Y."/>
            <person name="Tangrot J."/>
            <person name="Rosling A."/>
        </authorList>
    </citation>
    <scope>NUCLEOTIDE SEQUENCE</scope>
    <source>
        <strain evidence="5">FL130A</strain>
    </source>
</reference>
<dbReference type="Proteomes" id="UP000789508">
    <property type="component" value="Unassembled WGS sequence"/>
</dbReference>
<dbReference type="AlphaFoldDB" id="A0A9N8ZFN1"/>
<evidence type="ECO:0000256" key="1">
    <source>
        <dbReference type="ARBA" id="ARBA00010515"/>
    </source>
</evidence>
<dbReference type="GO" id="GO:0016787">
    <property type="term" value="F:hydrolase activity"/>
    <property type="evidence" value="ECO:0007669"/>
    <property type="project" value="UniProtKB-KW"/>
</dbReference>
<dbReference type="InterPro" id="IPR013094">
    <property type="entry name" value="AB_hydrolase_3"/>
</dbReference>
<dbReference type="PANTHER" id="PTHR48081">
    <property type="entry name" value="AB HYDROLASE SUPERFAMILY PROTEIN C4A8.06C"/>
    <property type="match status" value="1"/>
</dbReference>
<dbReference type="Gene3D" id="3.40.50.1820">
    <property type="entry name" value="alpha/beta hydrolase"/>
    <property type="match status" value="1"/>
</dbReference>
<evidence type="ECO:0000313" key="5">
    <source>
        <dbReference type="EMBL" id="CAG8486653.1"/>
    </source>
</evidence>
<evidence type="ECO:0000256" key="2">
    <source>
        <dbReference type="ARBA" id="ARBA00022801"/>
    </source>
</evidence>
<dbReference type="OrthoDB" id="408631at2759"/>
<dbReference type="PANTHER" id="PTHR48081:SF19">
    <property type="entry name" value="AB HYDROLASE SUPERFAMILY PROTEIN C4A8.06C"/>
    <property type="match status" value="1"/>
</dbReference>
<evidence type="ECO:0000259" key="4">
    <source>
        <dbReference type="Pfam" id="PF07859"/>
    </source>
</evidence>
<feature type="domain" description="Alpha/beta hydrolase fold-3" evidence="4">
    <location>
        <begin position="136"/>
        <end position="262"/>
    </location>
</feature>
<dbReference type="InterPro" id="IPR033140">
    <property type="entry name" value="Lipase_GDXG_put_SER_AS"/>
</dbReference>
<evidence type="ECO:0000313" key="6">
    <source>
        <dbReference type="Proteomes" id="UP000789508"/>
    </source>
</evidence>
<evidence type="ECO:0000256" key="3">
    <source>
        <dbReference type="PROSITE-ProRule" id="PRU10038"/>
    </source>
</evidence>
<feature type="active site" evidence="3">
    <location>
        <position position="217"/>
    </location>
</feature>
<dbReference type="PROSITE" id="PS01174">
    <property type="entry name" value="LIPASE_GDXG_SER"/>
    <property type="match status" value="1"/>
</dbReference>